<gene>
    <name evidence="1" type="ORF">ENO77_01715</name>
</gene>
<comment type="caution">
    <text evidence="1">The sequence shown here is derived from an EMBL/GenBank/DDBJ whole genome shotgun (WGS) entry which is preliminary data.</text>
</comment>
<dbReference type="AlphaFoldDB" id="A0A7C2ZRI2"/>
<accession>A0A7C2ZRI2</accession>
<organism evidence="1">
    <name type="scientific">Ignisphaera aggregans</name>
    <dbReference type="NCBI Taxonomy" id="334771"/>
    <lineage>
        <taxon>Archaea</taxon>
        <taxon>Thermoproteota</taxon>
        <taxon>Thermoprotei</taxon>
        <taxon>Desulfurococcales</taxon>
        <taxon>Desulfurococcaceae</taxon>
        <taxon>Ignisphaera</taxon>
    </lineage>
</organism>
<name>A0A7C2ZRI2_9CREN</name>
<protein>
    <submittedName>
        <fullName evidence="1">Uncharacterized protein</fullName>
    </submittedName>
</protein>
<dbReference type="EMBL" id="DSGT01000003">
    <property type="protein sequence ID" value="HEW52877.1"/>
    <property type="molecule type" value="Genomic_DNA"/>
</dbReference>
<proteinExistence type="predicted"/>
<sequence length="217" mass="24593">MNLVNIISTGRAIFVSHFINFNQVLSLHIAKNLVSISPVYIVSKYDFPPILLDTLDQQSIEKISIYRSLPKTLRDGTVLIIISDEIDIESIKSICPSHNFFMFTFKLSIPKKACKYHLYKVAKVGNSLYSIRSLEGDVLLVRCNGGSIEEVELPVDIQILIEELKDLTNALGSVKAYYFVKYLSKKYGYSREKCLELVRRAIAMGLIIYSGGYLLVR</sequence>
<reference evidence="1" key="1">
    <citation type="journal article" date="2020" name="mSystems">
        <title>Genome- and Community-Level Interaction Insights into Carbon Utilization and Element Cycling Functions of Hydrothermarchaeota in Hydrothermal Sediment.</title>
        <authorList>
            <person name="Zhou Z."/>
            <person name="Liu Y."/>
            <person name="Xu W."/>
            <person name="Pan J."/>
            <person name="Luo Z.H."/>
            <person name="Li M."/>
        </authorList>
    </citation>
    <scope>NUCLEOTIDE SEQUENCE [LARGE SCALE GENOMIC DNA]</scope>
    <source>
        <strain evidence="1">SpSt-16</strain>
    </source>
</reference>
<evidence type="ECO:0000313" key="1">
    <source>
        <dbReference type="EMBL" id="HEW52877.1"/>
    </source>
</evidence>